<protein>
    <recommendedName>
        <fullName evidence="6">Nineteen complex-related protein 2-domain-containing protein</fullName>
    </recommendedName>
</protein>
<dbReference type="VEuPathDB" id="FungiDB:PADG_02528"/>
<dbReference type="Pfam" id="PF15458">
    <property type="entry name" value="NTR2"/>
    <property type="match status" value="1"/>
</dbReference>
<dbReference type="InterPro" id="IPR010640">
    <property type="entry name" value="Low_temperature_requirement_A"/>
</dbReference>
<comment type="caution">
    <text evidence="4">The sequence shown here is derived from an EMBL/GenBank/DDBJ whole genome shotgun (WGS) entry which is preliminary data.</text>
</comment>
<feature type="transmembrane region" description="Helical" evidence="3">
    <location>
        <begin position="964"/>
        <end position="987"/>
    </location>
</feature>
<feature type="transmembrane region" description="Helical" evidence="3">
    <location>
        <begin position="689"/>
        <end position="712"/>
    </location>
</feature>
<keyword evidence="3" id="KW-0472">Membrane</keyword>
<evidence type="ECO:0000256" key="3">
    <source>
        <dbReference type="SAM" id="Phobius"/>
    </source>
</evidence>
<dbReference type="VEuPathDB" id="FungiDB:PADG_02529"/>
<dbReference type="GO" id="GO:0000390">
    <property type="term" value="P:spliceosomal complex disassembly"/>
    <property type="evidence" value="ECO:0007669"/>
    <property type="project" value="InterPro"/>
</dbReference>
<dbReference type="AlphaFoldDB" id="A0A1D2JET5"/>
<feature type="region of interest" description="Disordered" evidence="2">
    <location>
        <begin position="250"/>
        <end position="313"/>
    </location>
</feature>
<feature type="region of interest" description="Disordered" evidence="2">
    <location>
        <begin position="1"/>
        <end position="74"/>
    </location>
</feature>
<sequence length="1034" mass="116326">MSSPFANRRKARKVGGDEEEEEDSVENGSEQDLEPVIRRPNTKPKQKSKMRLSFASGETSMTDDTDLNEGEVITPKRIGARKHVLEKSSLHRAWTPSASSEHLPFRAGQQDDRPTYNQDYLKELRNSTPSTPKDVGSMHTIENERERQLDISAKFGEIVQVSGPSIIPSEAEIREKKERRARLAMEQAQGPEQDFISLDDTGDDGWPLARKEEKLETRLVRDDEDFAEGFDEYVEDGKIALGRMAEREQQMRERAEMKELIDEAQESSEADDSEADRKAAYEAAQTRAGMDGLRRDHESLPARSKTPPKITPLPRLADNLARLRSSLSSVESSKVQLVLRLEELRKEKVEIAAREVEIQTLLKKAGENYERLKAEAGLNPGDRNLLPGTDVQGQRGLENMGGHSEAASEAEDYPGPRSYSWHHHGSPTIRCFQLRISVYHLVCKEKVKFTLRNMLWWISRLTRSSRIPNRCVPWIKSPLDKTDGAHPQLHQHTDSTPIELFFDLFFVANLSTFTATHEINNLEALWSYVSFLSIIWFTWLQVSLFDIRFAQDSIFERICKALQLATMVGFASTGSGFATQVRDENVWAFRSLSLLLACSRLLLSLEYSIAAMFLHRTMGLASKGLLLIVLVFMATGFTYTGLYFVFNNITGTRGEYVWTSWFLIFAIETLVVMSVSSRTPGIGFEDTHLNVRMGLLTLIIIGEGVISIIRIVNRTVGSGGWTKWSFVHILGVTTAVYLLWQSYFDISPRMKYGPTQQQIWTQLHFPFHVVLVLLSEGSQILALTLDISLKLKYLSNTIFFACEPPRPDPNFAIDLLNSTITDMDIDYSQGAKDEQRCIQSILQALRDNPPLCSSDDGPGALTLQRSHDLMGNVTASLFSSMGITPATHMVDSDKLLMLYLEMLGFVYMYYFIVASAAMFIFAAFVFLTQRHTGKIYSWVAITTRVLLGILLLGMVAIVTNFRLVYSFMTNPMIIFTFTLVLLVALLADRALDSIALRSPTKTSNDGEGTEIGPVTMSQLSPIPTAISNDSTIQC</sequence>
<dbReference type="Pfam" id="PF06772">
    <property type="entry name" value="LtrA"/>
    <property type="match status" value="1"/>
</dbReference>
<keyword evidence="3" id="KW-0812">Transmembrane</keyword>
<dbReference type="VEuPathDB" id="FungiDB:PABG_11051"/>
<feature type="compositionally biased region" description="Basic and acidic residues" evidence="2">
    <location>
        <begin position="250"/>
        <end position="261"/>
    </location>
</feature>
<feature type="transmembrane region" description="Helical" evidence="3">
    <location>
        <begin position="625"/>
        <end position="646"/>
    </location>
</feature>
<feature type="transmembrane region" description="Helical" evidence="3">
    <location>
        <begin position="587"/>
        <end position="613"/>
    </location>
</feature>
<evidence type="ECO:0000256" key="1">
    <source>
        <dbReference type="SAM" id="Coils"/>
    </source>
</evidence>
<organism evidence="4 5">
    <name type="scientific">Paracoccidioides brasiliensis</name>
    <dbReference type="NCBI Taxonomy" id="121759"/>
    <lineage>
        <taxon>Eukaryota</taxon>
        <taxon>Fungi</taxon>
        <taxon>Dikarya</taxon>
        <taxon>Ascomycota</taxon>
        <taxon>Pezizomycotina</taxon>
        <taxon>Eurotiomycetes</taxon>
        <taxon>Eurotiomycetidae</taxon>
        <taxon>Onygenales</taxon>
        <taxon>Ajellomycetaceae</taxon>
        <taxon>Paracoccidioides</taxon>
    </lineage>
</organism>
<evidence type="ECO:0000256" key="2">
    <source>
        <dbReference type="SAM" id="MobiDB-lite"/>
    </source>
</evidence>
<dbReference type="Proteomes" id="UP000242814">
    <property type="component" value="Unassembled WGS sequence"/>
</dbReference>
<keyword evidence="1" id="KW-0175">Coiled coil</keyword>
<feature type="region of interest" description="Disordered" evidence="2">
    <location>
        <begin position="183"/>
        <end position="209"/>
    </location>
</feature>
<dbReference type="InterPro" id="IPR028211">
    <property type="entry name" value="Ntr2"/>
</dbReference>
<proteinExistence type="predicted"/>
<feature type="region of interest" description="Disordered" evidence="2">
    <location>
        <begin position="92"/>
        <end position="114"/>
    </location>
</feature>
<feature type="transmembrane region" description="Helical" evidence="3">
    <location>
        <begin position="724"/>
        <end position="744"/>
    </location>
</feature>
<feature type="transmembrane region" description="Helical" evidence="3">
    <location>
        <begin position="907"/>
        <end position="928"/>
    </location>
</feature>
<dbReference type="GO" id="GO:0071008">
    <property type="term" value="C:U2-type post-mRNA release spliceosomal complex"/>
    <property type="evidence" value="ECO:0007669"/>
    <property type="project" value="InterPro"/>
</dbReference>
<name>A0A1D2JET5_PARBR</name>
<evidence type="ECO:0000313" key="5">
    <source>
        <dbReference type="Proteomes" id="UP000242814"/>
    </source>
</evidence>
<feature type="compositionally biased region" description="Basic residues" evidence="2">
    <location>
        <begin position="40"/>
        <end position="50"/>
    </location>
</feature>
<keyword evidence="3" id="KW-1133">Transmembrane helix</keyword>
<dbReference type="PANTHER" id="PTHR42101">
    <property type="entry name" value="CHROMOSOME 16, WHOLE GENOME SHOTGUN SEQUENCE"/>
    <property type="match status" value="1"/>
</dbReference>
<feature type="transmembrane region" description="Helical" evidence="3">
    <location>
        <begin position="658"/>
        <end position="677"/>
    </location>
</feature>
<evidence type="ECO:0000313" key="4">
    <source>
        <dbReference type="EMBL" id="ODH28601.1"/>
    </source>
</evidence>
<gene>
    <name evidence="4" type="ORF">ACO22_03919</name>
</gene>
<accession>A0A1D2JET5</accession>
<feature type="region of interest" description="Disordered" evidence="2">
    <location>
        <begin position="380"/>
        <end position="419"/>
    </location>
</feature>
<feature type="compositionally biased region" description="Acidic residues" evidence="2">
    <location>
        <begin position="17"/>
        <end position="33"/>
    </location>
</feature>
<dbReference type="EMBL" id="LZYO01000144">
    <property type="protein sequence ID" value="ODH28601.1"/>
    <property type="molecule type" value="Genomic_DNA"/>
</dbReference>
<feature type="coiled-coil region" evidence="1">
    <location>
        <begin position="327"/>
        <end position="354"/>
    </location>
</feature>
<evidence type="ECO:0008006" key="6">
    <source>
        <dbReference type="Google" id="ProtNLM"/>
    </source>
</evidence>
<feature type="compositionally biased region" description="Acidic residues" evidence="2">
    <location>
        <begin position="262"/>
        <end position="274"/>
    </location>
</feature>
<dbReference type="VEuPathDB" id="FungiDB:PABG_11050"/>
<reference evidence="4 5" key="1">
    <citation type="submission" date="2016-06" db="EMBL/GenBank/DDBJ databases">
        <authorList>
            <person name="Kjaerup R.B."/>
            <person name="Dalgaard T.S."/>
            <person name="Juul-Madsen H.R."/>
        </authorList>
    </citation>
    <scope>NUCLEOTIDE SEQUENCE [LARGE SCALE GENOMIC DNA]</scope>
    <source>
        <strain evidence="4 5">Pb300</strain>
    </source>
</reference>
<dbReference type="PANTHER" id="PTHR42101:SF1">
    <property type="entry name" value="LOW TEMPERATURE REQUIREMENT A"/>
    <property type="match status" value="1"/>
</dbReference>
<feature type="transmembrane region" description="Helical" evidence="3">
    <location>
        <begin position="525"/>
        <end position="549"/>
    </location>
</feature>
<feature type="transmembrane region" description="Helical" evidence="3">
    <location>
        <begin position="935"/>
        <end position="958"/>
    </location>
</feature>